<evidence type="ECO:0000256" key="16">
    <source>
        <dbReference type="ARBA" id="ARBA00023242"/>
    </source>
</evidence>
<feature type="domain" description="B30.2/SPRY" evidence="21">
    <location>
        <begin position="309"/>
        <end position="496"/>
    </location>
</feature>
<keyword evidence="9" id="KW-0808">Transferase</keyword>
<dbReference type="InterPro" id="IPR006574">
    <property type="entry name" value="PRY"/>
</dbReference>
<evidence type="ECO:0000259" key="21">
    <source>
        <dbReference type="PROSITE" id="PS50188"/>
    </source>
</evidence>
<dbReference type="InterPro" id="IPR017907">
    <property type="entry name" value="Znf_RING_CS"/>
</dbReference>
<dbReference type="Gene3D" id="3.30.160.60">
    <property type="entry name" value="Classic Zinc Finger"/>
    <property type="match status" value="1"/>
</dbReference>
<evidence type="ECO:0000259" key="20">
    <source>
        <dbReference type="PROSITE" id="PS50119"/>
    </source>
</evidence>
<dbReference type="PRINTS" id="PR01407">
    <property type="entry name" value="BUTYPHLNCDUF"/>
</dbReference>
<evidence type="ECO:0000256" key="2">
    <source>
        <dbReference type="ARBA" id="ARBA00004123"/>
    </source>
</evidence>
<evidence type="ECO:0000256" key="3">
    <source>
        <dbReference type="ARBA" id="ARBA00004496"/>
    </source>
</evidence>
<comment type="pathway">
    <text evidence="4">Protein modification; protein ubiquitination.</text>
</comment>
<gene>
    <name evidence="22" type="ORF">mPipKuh1_018060</name>
</gene>
<reference evidence="22 23" key="1">
    <citation type="journal article" date="2020" name="Nature">
        <title>Six reference-quality genomes reveal evolution of bat adaptations.</title>
        <authorList>
            <person name="Jebb D."/>
            <person name="Huang Z."/>
            <person name="Pippel M."/>
            <person name="Hughes G.M."/>
            <person name="Lavrichenko K."/>
            <person name="Devanna P."/>
            <person name="Winkler S."/>
            <person name="Jermiin L.S."/>
            <person name="Skirmuntt E.C."/>
            <person name="Katzourakis A."/>
            <person name="Burkitt-Gray L."/>
            <person name="Ray D.A."/>
            <person name="Sullivan K.A.M."/>
            <person name="Roscito J.G."/>
            <person name="Kirilenko B.M."/>
            <person name="Davalos L.M."/>
            <person name="Corthals A.P."/>
            <person name="Power M.L."/>
            <person name="Jones G."/>
            <person name="Ransome R.D."/>
            <person name="Dechmann D.K.N."/>
            <person name="Locatelli A.G."/>
            <person name="Puechmaille S.J."/>
            <person name="Fedrigo O."/>
            <person name="Jarvis E.D."/>
            <person name="Hiller M."/>
            <person name="Vernes S.C."/>
            <person name="Myers E.W."/>
            <person name="Teeling E.C."/>
        </authorList>
    </citation>
    <scope>NUCLEOTIDE SEQUENCE [LARGE SCALE GENOMIC DNA]</scope>
    <source>
        <strain evidence="22">MPipKuh1</strain>
        <tissue evidence="22">Flight muscle</tissue>
    </source>
</reference>
<dbReference type="FunFam" id="2.60.120.920:FF:000025">
    <property type="entry name" value="E3 ubiquitin-protein ligase TRIM41 isoform X1"/>
    <property type="match status" value="1"/>
</dbReference>
<dbReference type="GO" id="GO:0005737">
    <property type="term" value="C:cytoplasm"/>
    <property type="evidence" value="ECO:0007669"/>
    <property type="project" value="UniProtKB-SubCell"/>
</dbReference>
<evidence type="ECO:0000256" key="11">
    <source>
        <dbReference type="ARBA" id="ARBA00022771"/>
    </source>
</evidence>
<keyword evidence="12" id="KW-0833">Ubl conjugation pathway</keyword>
<dbReference type="Pfam" id="PF00622">
    <property type="entry name" value="SPRY"/>
    <property type="match status" value="1"/>
</dbReference>
<protein>
    <recommendedName>
        <fullName evidence="6">RING-type E3 ubiquitin transferase</fullName>
        <ecNumber evidence="6">2.3.2.27</ecNumber>
    </recommendedName>
</protein>
<dbReference type="SUPFAM" id="SSF57850">
    <property type="entry name" value="RING/U-box"/>
    <property type="match status" value="1"/>
</dbReference>
<keyword evidence="10" id="KW-0479">Metal-binding</keyword>
<dbReference type="Proteomes" id="UP000558488">
    <property type="component" value="Unassembled WGS sequence"/>
</dbReference>
<comment type="similarity">
    <text evidence="5">Belongs to the TRIM/RBCC family.</text>
</comment>
<dbReference type="Pfam" id="PF13765">
    <property type="entry name" value="PRY"/>
    <property type="match status" value="1"/>
</dbReference>
<dbReference type="Pfam" id="PF15227">
    <property type="entry name" value="zf-C3HC4_4"/>
    <property type="match status" value="1"/>
</dbReference>
<comment type="subcellular location">
    <subcellularLocation>
        <location evidence="3">Cytoplasm</location>
    </subcellularLocation>
    <subcellularLocation>
        <location evidence="2">Nucleus</location>
    </subcellularLocation>
</comment>
<proteinExistence type="inferred from homology"/>
<dbReference type="PROSITE" id="PS50188">
    <property type="entry name" value="B302_SPRY"/>
    <property type="match status" value="1"/>
</dbReference>
<dbReference type="InterPro" id="IPR013320">
    <property type="entry name" value="ConA-like_dom_sf"/>
</dbReference>
<dbReference type="SMART" id="SM00184">
    <property type="entry name" value="RING"/>
    <property type="match status" value="1"/>
</dbReference>
<evidence type="ECO:0000256" key="14">
    <source>
        <dbReference type="ARBA" id="ARBA00022843"/>
    </source>
</evidence>
<evidence type="ECO:0000256" key="6">
    <source>
        <dbReference type="ARBA" id="ARBA00012483"/>
    </source>
</evidence>
<evidence type="ECO:0000256" key="15">
    <source>
        <dbReference type="ARBA" id="ARBA00023054"/>
    </source>
</evidence>
<dbReference type="PANTHER" id="PTHR24103">
    <property type="entry name" value="E3 UBIQUITIN-PROTEIN LIGASE TRIM"/>
    <property type="match status" value="1"/>
</dbReference>
<keyword evidence="13" id="KW-0862">Zinc</keyword>
<evidence type="ECO:0000313" key="22">
    <source>
        <dbReference type="EMBL" id="KAF6309949.1"/>
    </source>
</evidence>
<dbReference type="Pfam" id="PF00643">
    <property type="entry name" value="zf-B_box"/>
    <property type="match status" value="1"/>
</dbReference>
<accession>A0A7J7UAP0</accession>
<evidence type="ECO:0000256" key="5">
    <source>
        <dbReference type="ARBA" id="ARBA00008518"/>
    </source>
</evidence>
<dbReference type="Gene3D" id="3.30.40.10">
    <property type="entry name" value="Zinc/RING finger domain, C3HC4 (zinc finger)"/>
    <property type="match status" value="1"/>
</dbReference>
<dbReference type="EC" id="2.3.2.27" evidence="6"/>
<dbReference type="GO" id="GO:0008270">
    <property type="term" value="F:zinc ion binding"/>
    <property type="evidence" value="ECO:0007669"/>
    <property type="project" value="UniProtKB-KW"/>
</dbReference>
<evidence type="ECO:0000259" key="19">
    <source>
        <dbReference type="PROSITE" id="PS50089"/>
    </source>
</evidence>
<evidence type="ECO:0000256" key="8">
    <source>
        <dbReference type="ARBA" id="ARBA00022553"/>
    </source>
</evidence>
<dbReference type="CDD" id="cd13740">
    <property type="entry name" value="SPRY_PRY_TRIM7"/>
    <property type="match status" value="1"/>
</dbReference>
<dbReference type="PROSITE" id="PS50119">
    <property type="entry name" value="ZF_BBOX"/>
    <property type="match status" value="1"/>
</dbReference>
<keyword evidence="8" id="KW-0597">Phosphoprotein</keyword>
<evidence type="ECO:0000256" key="4">
    <source>
        <dbReference type="ARBA" id="ARBA00004906"/>
    </source>
</evidence>
<dbReference type="InterPro" id="IPR001841">
    <property type="entry name" value="Znf_RING"/>
</dbReference>
<keyword evidence="23" id="KW-1185">Reference proteome</keyword>
<evidence type="ECO:0000256" key="17">
    <source>
        <dbReference type="PROSITE-ProRule" id="PRU00024"/>
    </source>
</evidence>
<dbReference type="Gene3D" id="2.60.120.920">
    <property type="match status" value="1"/>
</dbReference>
<dbReference type="InterPro" id="IPR001870">
    <property type="entry name" value="B30.2/SPRY"/>
</dbReference>
<dbReference type="GO" id="GO:0061630">
    <property type="term" value="F:ubiquitin protein ligase activity"/>
    <property type="evidence" value="ECO:0007669"/>
    <property type="project" value="UniProtKB-EC"/>
</dbReference>
<organism evidence="22 23">
    <name type="scientific">Pipistrellus kuhlii</name>
    <name type="common">Kuhl's pipistrelle</name>
    <dbReference type="NCBI Taxonomy" id="59472"/>
    <lineage>
        <taxon>Eukaryota</taxon>
        <taxon>Metazoa</taxon>
        <taxon>Chordata</taxon>
        <taxon>Craniata</taxon>
        <taxon>Vertebrata</taxon>
        <taxon>Euteleostomi</taxon>
        <taxon>Mammalia</taxon>
        <taxon>Eutheria</taxon>
        <taxon>Laurasiatheria</taxon>
        <taxon>Chiroptera</taxon>
        <taxon>Yangochiroptera</taxon>
        <taxon>Vespertilionidae</taxon>
        <taxon>Pipistrellus</taxon>
    </lineage>
</organism>
<dbReference type="SMART" id="SM00449">
    <property type="entry name" value="SPRY"/>
    <property type="match status" value="1"/>
</dbReference>
<dbReference type="GO" id="GO:0005634">
    <property type="term" value="C:nucleus"/>
    <property type="evidence" value="ECO:0007669"/>
    <property type="project" value="UniProtKB-SubCell"/>
</dbReference>
<comment type="catalytic activity">
    <reaction evidence="1">
        <text>S-ubiquitinyl-[E2 ubiquitin-conjugating enzyme]-L-cysteine + [acceptor protein]-L-lysine = [E2 ubiquitin-conjugating enzyme]-L-cysteine + N(6)-ubiquitinyl-[acceptor protein]-L-lysine.</text>
        <dbReference type="EC" id="2.3.2.27"/>
    </reaction>
</comment>
<dbReference type="InterPro" id="IPR043136">
    <property type="entry name" value="B30.2/SPRY_sf"/>
</dbReference>
<feature type="coiled-coil region" evidence="18">
    <location>
        <begin position="152"/>
        <end position="200"/>
    </location>
</feature>
<evidence type="ECO:0000256" key="10">
    <source>
        <dbReference type="ARBA" id="ARBA00022723"/>
    </source>
</evidence>
<dbReference type="EMBL" id="JACAGB010000021">
    <property type="protein sequence ID" value="KAF6309949.1"/>
    <property type="molecule type" value="Genomic_DNA"/>
</dbReference>
<name>A0A7J7UAP0_PIPKU</name>
<evidence type="ECO:0000256" key="13">
    <source>
        <dbReference type="ARBA" id="ARBA00022833"/>
    </source>
</evidence>
<dbReference type="AlphaFoldDB" id="A0A7J7UAP0"/>
<dbReference type="InterPro" id="IPR000315">
    <property type="entry name" value="Znf_B-box"/>
</dbReference>
<dbReference type="SMART" id="SM00336">
    <property type="entry name" value="BBOX"/>
    <property type="match status" value="1"/>
</dbReference>
<dbReference type="PROSITE" id="PS50089">
    <property type="entry name" value="ZF_RING_2"/>
    <property type="match status" value="1"/>
</dbReference>
<evidence type="ECO:0000256" key="18">
    <source>
        <dbReference type="SAM" id="Coils"/>
    </source>
</evidence>
<sequence length="496" mass="55109">MAAAGPRAGLCSGAEALALAAELQGEATCSICLELFREPVSVECGHSFCRACIARCWERPAAGSAPPCPLPCPQCREPARPGQLRPNRPLAAVAALLRRRGLPAPEPGPAEAARCALHGEPLKLFCQDDGRAICVVCDRAREHRAHAVLPLAEAVLEAKELLESRLKVLKRDLEDYEVFRSTEEKESKELLKQMAAEREKVGAEFQALRAFLVEQEGRLLGRLEELSREVTQKQNENLAQLGGEIAQLSKLTSQIQETAGKPNLDFLQEFKNTLSRCSNVPAPKPSTVSSEMKNKVWNVSLKTFVLKGLLKKFKEDLRGELEKEEKVELTLDPDTANPRLILSLDLKSVRLGQRAQDLPNHPRRFDTNTRVLASCGFSSGRHHWEVEVGSQDGWAFGVARESVRRKGLTPFTPEEGVWALQLNGGQYWAVTSPERTPLSCGHLSRVRVALDLEVGALSFYAAEDMRHLYTFRVNFQERVFPLFSICSTGTYLRIWP</sequence>
<keyword evidence="11 17" id="KW-0863">Zinc-finger</keyword>
<dbReference type="SMART" id="SM00589">
    <property type="entry name" value="PRY"/>
    <property type="match status" value="1"/>
</dbReference>
<comment type="caution">
    <text evidence="22">The sequence shown here is derived from an EMBL/GenBank/DDBJ whole genome shotgun (WGS) entry which is preliminary data.</text>
</comment>
<keyword evidence="16" id="KW-0539">Nucleus</keyword>
<dbReference type="PROSITE" id="PS00518">
    <property type="entry name" value="ZF_RING_1"/>
    <property type="match status" value="1"/>
</dbReference>
<evidence type="ECO:0000256" key="1">
    <source>
        <dbReference type="ARBA" id="ARBA00000900"/>
    </source>
</evidence>
<keyword evidence="15 18" id="KW-0175">Coiled coil</keyword>
<dbReference type="InterPro" id="IPR050143">
    <property type="entry name" value="TRIM/RBCC"/>
</dbReference>
<dbReference type="InterPro" id="IPR003879">
    <property type="entry name" value="Butyrophylin_SPRY"/>
</dbReference>
<dbReference type="InterPro" id="IPR013083">
    <property type="entry name" value="Znf_RING/FYVE/PHD"/>
</dbReference>
<evidence type="ECO:0000313" key="23">
    <source>
        <dbReference type="Proteomes" id="UP000558488"/>
    </source>
</evidence>
<evidence type="ECO:0000256" key="7">
    <source>
        <dbReference type="ARBA" id="ARBA00022490"/>
    </source>
</evidence>
<keyword evidence="14" id="KW-0832">Ubl conjugation</keyword>
<dbReference type="InterPro" id="IPR003877">
    <property type="entry name" value="SPRY_dom"/>
</dbReference>
<feature type="domain" description="B box-type" evidence="20">
    <location>
        <begin position="110"/>
        <end position="151"/>
    </location>
</feature>
<dbReference type="SUPFAM" id="SSF49899">
    <property type="entry name" value="Concanavalin A-like lectins/glucanases"/>
    <property type="match status" value="1"/>
</dbReference>
<feature type="domain" description="RING-type" evidence="19">
    <location>
        <begin position="29"/>
        <end position="76"/>
    </location>
</feature>
<evidence type="ECO:0000256" key="12">
    <source>
        <dbReference type="ARBA" id="ARBA00022786"/>
    </source>
</evidence>
<dbReference type="CDD" id="cd19762">
    <property type="entry name" value="Bbox2_TRIM7-like"/>
    <property type="match status" value="1"/>
</dbReference>
<dbReference type="SUPFAM" id="SSF57845">
    <property type="entry name" value="B-box zinc-binding domain"/>
    <property type="match status" value="1"/>
</dbReference>
<evidence type="ECO:0000256" key="9">
    <source>
        <dbReference type="ARBA" id="ARBA00022679"/>
    </source>
</evidence>
<keyword evidence="7" id="KW-0963">Cytoplasm</keyword>